<evidence type="ECO:0000256" key="1">
    <source>
        <dbReference type="SAM" id="MobiDB-lite"/>
    </source>
</evidence>
<name>H6L642_SAPGL</name>
<proteinExistence type="predicted"/>
<accession>H6L642</accession>
<feature type="compositionally biased region" description="Polar residues" evidence="1">
    <location>
        <begin position="1"/>
        <end position="10"/>
    </location>
</feature>
<feature type="compositionally biased region" description="Basic and acidic residues" evidence="1">
    <location>
        <begin position="17"/>
        <end position="44"/>
    </location>
</feature>
<evidence type="ECO:0000313" key="3">
    <source>
        <dbReference type="Proteomes" id="UP000007519"/>
    </source>
</evidence>
<dbReference type="HOGENOM" id="CLU_218064_0_0_10"/>
<reference evidence="2 3" key="1">
    <citation type="journal article" date="2012" name="Stand. Genomic Sci.">
        <title>Complete genome sequencing and analysis of Saprospira grandis str. Lewin, a predatory marine bacterium.</title>
        <authorList>
            <person name="Saw J.H."/>
            <person name="Yuryev A."/>
            <person name="Kanbe M."/>
            <person name="Hou S."/>
            <person name="Young A.G."/>
            <person name="Aizawa S."/>
            <person name="Alam M."/>
        </authorList>
    </citation>
    <scope>NUCLEOTIDE SEQUENCE [LARGE SCALE GENOMIC DNA]</scope>
    <source>
        <strain evidence="2 3">Lewin</strain>
    </source>
</reference>
<feature type="region of interest" description="Disordered" evidence="1">
    <location>
        <begin position="1"/>
        <end position="44"/>
    </location>
</feature>
<dbReference type="KEGG" id="sgn:SGRA_0202"/>
<protein>
    <submittedName>
        <fullName evidence="2">Uncharacterized protein</fullName>
    </submittedName>
</protein>
<dbReference type="STRING" id="984262.SGRA_0202"/>
<sequence length="44" mass="4750">MVAEGQTKQKTCFFAKGRADLRATTEPDPRPKAAGEAPKKDLSC</sequence>
<gene>
    <name evidence="2" type="ordered locus">SGRA_0202</name>
</gene>
<evidence type="ECO:0000313" key="2">
    <source>
        <dbReference type="EMBL" id="AFC22943.1"/>
    </source>
</evidence>
<keyword evidence="3" id="KW-1185">Reference proteome</keyword>
<organism evidence="2 3">
    <name type="scientific">Saprospira grandis (strain Lewin)</name>
    <dbReference type="NCBI Taxonomy" id="984262"/>
    <lineage>
        <taxon>Bacteria</taxon>
        <taxon>Pseudomonadati</taxon>
        <taxon>Bacteroidota</taxon>
        <taxon>Saprospiria</taxon>
        <taxon>Saprospirales</taxon>
        <taxon>Saprospiraceae</taxon>
        <taxon>Saprospira</taxon>
    </lineage>
</organism>
<dbReference type="AlphaFoldDB" id="H6L642"/>
<dbReference type="Proteomes" id="UP000007519">
    <property type="component" value="Chromosome"/>
</dbReference>
<dbReference type="EMBL" id="CP002831">
    <property type="protein sequence ID" value="AFC22943.1"/>
    <property type="molecule type" value="Genomic_DNA"/>
</dbReference>